<dbReference type="Gene3D" id="2.60.120.620">
    <property type="entry name" value="q2cbj1_9rhob like domain"/>
    <property type="match status" value="1"/>
</dbReference>
<dbReference type="SUPFAM" id="SSF51197">
    <property type="entry name" value="Clavaminate synthase-like"/>
    <property type="match status" value="1"/>
</dbReference>
<evidence type="ECO:0000313" key="4">
    <source>
        <dbReference type="Proteomes" id="UP000032160"/>
    </source>
</evidence>
<name>X5MKG3_9HYPH</name>
<dbReference type="EMBL" id="HG966617">
    <property type="protein sequence ID" value="CDO58550.1"/>
    <property type="molecule type" value="Genomic_DNA"/>
</dbReference>
<keyword evidence="4" id="KW-1185">Reference proteome</keyword>
<dbReference type="KEGG" id="pect:BN1012_Phect336"/>
<keyword evidence="2" id="KW-0408">Iron</keyword>
<dbReference type="Pfam" id="PF05721">
    <property type="entry name" value="PhyH"/>
    <property type="match status" value="1"/>
</dbReference>
<dbReference type="PANTHER" id="PTHR20883">
    <property type="entry name" value="PHYTANOYL-COA DIOXYGENASE DOMAIN CONTAINING 1"/>
    <property type="match status" value="1"/>
</dbReference>
<organism evidence="3 4">
    <name type="scientific">Candidatus Phaeomarinibacter ectocarpi</name>
    <dbReference type="NCBI Taxonomy" id="1458461"/>
    <lineage>
        <taxon>Bacteria</taxon>
        <taxon>Pseudomonadati</taxon>
        <taxon>Pseudomonadota</taxon>
        <taxon>Alphaproteobacteria</taxon>
        <taxon>Hyphomicrobiales</taxon>
        <taxon>Parvibaculaceae</taxon>
        <taxon>Candidatus Phaeomarinibacter</taxon>
    </lineage>
</organism>
<dbReference type="PANTHER" id="PTHR20883:SF15">
    <property type="entry name" value="PHYTANOYL-COA DIOXYGENASE DOMAIN-CONTAINING PROTEIN 1"/>
    <property type="match status" value="1"/>
</dbReference>
<evidence type="ECO:0000256" key="2">
    <source>
        <dbReference type="ARBA" id="ARBA00023004"/>
    </source>
</evidence>
<dbReference type="OrthoDB" id="9796766at2"/>
<dbReference type="Proteomes" id="UP000032160">
    <property type="component" value="Chromosome I"/>
</dbReference>
<keyword evidence="1" id="KW-0479">Metal-binding</keyword>
<dbReference type="RefSeq" id="WP_043949472.1">
    <property type="nucleotide sequence ID" value="NZ_HG966617.1"/>
</dbReference>
<dbReference type="AlphaFoldDB" id="X5MKG3"/>
<reference evidence="3 4" key="1">
    <citation type="journal article" date="2014" name="Front. Genet.">
        <title>Genome and metabolic network of "Candidatus Phaeomarinobacter ectocarpi" Ec32, a new candidate genus of Alphaproteobacteria frequently associated with brown algae.</title>
        <authorList>
            <person name="Dittami S.M."/>
            <person name="Barbeyron T."/>
            <person name="Boyen C."/>
            <person name="Cambefort J."/>
            <person name="Collet G."/>
            <person name="Delage L."/>
            <person name="Gobet A."/>
            <person name="Groisillier A."/>
            <person name="Leblanc C."/>
            <person name="Michel G."/>
            <person name="Scornet D."/>
            <person name="Siegel A."/>
            <person name="Tapia J.E."/>
            <person name="Tonon T."/>
        </authorList>
    </citation>
    <scope>NUCLEOTIDE SEQUENCE [LARGE SCALE GENOMIC DNA]</scope>
    <source>
        <strain evidence="3 4">Ec32</strain>
    </source>
</reference>
<evidence type="ECO:0008006" key="5">
    <source>
        <dbReference type="Google" id="ProtNLM"/>
    </source>
</evidence>
<gene>
    <name evidence="3" type="ORF">BN1012_Phect336</name>
</gene>
<dbReference type="GO" id="GO:0005506">
    <property type="term" value="F:iron ion binding"/>
    <property type="evidence" value="ECO:0007669"/>
    <property type="project" value="UniProtKB-ARBA"/>
</dbReference>
<evidence type="ECO:0000256" key="1">
    <source>
        <dbReference type="ARBA" id="ARBA00022723"/>
    </source>
</evidence>
<dbReference type="HOGENOM" id="CLU_047725_0_1_5"/>
<dbReference type="InterPro" id="IPR008775">
    <property type="entry name" value="Phytyl_CoA_dOase-like"/>
</dbReference>
<proteinExistence type="predicted"/>
<sequence>MTGITHLPADTSPEKIKDVIEDQGGVIIDNLISPDKIKRISEELAPYLEAGEFGREDFGGFQTKRIGALMAKSPECHDLALHPLVNAACDLTLRPYCDSYQLHFTQAVSISKDEGAQTLHRDRGVWGPYLNRSIETQFSTIWAISEFTKENGATQFVPGSHKWDKNRTATEDEIAYAEMSPGSVLLYNGTVFHGGGANTTDKNRLGVLLHYTLNWLRQEENQYLSCPPDIAAKLPSELRRLMGYSLGGPTLGFYSTPGAPGEGRDLAPPEYLFGEKPRKPRIFDTKRVDANFNLHETTE</sequence>
<dbReference type="STRING" id="1458461.BN1012_Phect336"/>
<dbReference type="GO" id="GO:0016706">
    <property type="term" value="F:2-oxoglutarate-dependent dioxygenase activity"/>
    <property type="evidence" value="ECO:0007669"/>
    <property type="project" value="UniProtKB-ARBA"/>
</dbReference>
<accession>X5MKG3</accession>
<protein>
    <recommendedName>
        <fullName evidence="5">Phytanoyl-CoA dioxygenase</fullName>
    </recommendedName>
</protein>
<dbReference type="PATRIC" id="fig|1458461.3.peg.335"/>
<evidence type="ECO:0000313" key="3">
    <source>
        <dbReference type="EMBL" id="CDO58550.1"/>
    </source>
</evidence>